<feature type="binding site" evidence="14">
    <location>
        <begin position="36"/>
        <end position="40"/>
    </location>
    <ligand>
        <name>ADP</name>
        <dbReference type="ChEBI" id="CHEBI:456216"/>
        <note>allosteric activator; ligand shared between dimeric partners</note>
    </ligand>
</feature>
<evidence type="ECO:0000256" key="6">
    <source>
        <dbReference type="ARBA" id="ARBA00022679"/>
    </source>
</evidence>
<dbReference type="STRING" id="1416801.SAMN05192553_103752"/>
<sequence length="339" mass="36604">MPIVYPKVTKNGNVPMKKIAVFTSGGDSPGMNACVRAVVRTGIYHKLDVYSIMYGYDGMINGNIKKMQSQSVSNILQRGGTILKSARSEEFRTKEGRKKAFEELSKHGIDGLVAIGGDGTFTGAKIFYEEFGIPTVGCPGTIDNDIYGTDYTIGFDTAVNTALEAIDKIRDTAAAHDRIFFVEVMGRDSGYIAIECGIGGGAELVMVPETTTTIHDVVKSLKGLRKSKTSSIVVVAEGDEEGGAADIMERVKSEFKGEDKEFKVTTLGHIQRGGSPTAKDRILGSRSGMAAVEGLINGQSNCMAGIINDQVVYTPFEECITKSKPLKEEYLRLQELLSI</sequence>
<dbReference type="AlphaFoldDB" id="A0A1H6YUX8"/>
<feature type="domain" description="Phosphofructokinase" evidence="15">
    <location>
        <begin position="18"/>
        <end position="294"/>
    </location>
</feature>
<feature type="binding site" description="in other chain" evidence="14">
    <location>
        <begin position="141"/>
        <end position="143"/>
    </location>
    <ligand>
        <name>substrate</name>
        <note>ligand shared between dimeric partners</note>
    </ligand>
</feature>
<dbReference type="InterPro" id="IPR015912">
    <property type="entry name" value="Phosphofructokinase_CS"/>
</dbReference>
<dbReference type="Gene3D" id="3.40.50.450">
    <property type="match status" value="1"/>
</dbReference>
<feature type="binding site" evidence="14">
    <location>
        <position position="26"/>
    </location>
    <ligand>
        <name>ATP</name>
        <dbReference type="ChEBI" id="CHEBI:30616"/>
    </ligand>
</feature>
<evidence type="ECO:0000256" key="9">
    <source>
        <dbReference type="ARBA" id="ARBA00022777"/>
    </source>
</evidence>
<feature type="binding site" description="in other chain" evidence="14">
    <location>
        <begin position="201"/>
        <end position="203"/>
    </location>
    <ligand>
        <name>ADP</name>
        <dbReference type="ChEBI" id="CHEBI:456216"/>
        <note>allosteric activator; ligand shared between dimeric partners</note>
    </ligand>
</feature>
<dbReference type="FunFam" id="3.40.50.460:FF:000002">
    <property type="entry name" value="ATP-dependent 6-phosphofructokinase"/>
    <property type="match status" value="1"/>
</dbReference>
<dbReference type="InterPro" id="IPR022953">
    <property type="entry name" value="ATP_PFK"/>
</dbReference>
<dbReference type="InterPro" id="IPR012003">
    <property type="entry name" value="ATP_PFK_prok-type"/>
</dbReference>
<evidence type="ECO:0000313" key="16">
    <source>
        <dbReference type="EMBL" id="SEJ41132.1"/>
    </source>
</evidence>
<dbReference type="Proteomes" id="UP000199403">
    <property type="component" value="Unassembled WGS sequence"/>
</dbReference>
<feature type="binding site" description="in other chain" evidence="14">
    <location>
        <position position="170"/>
    </location>
    <ligand>
        <name>ADP</name>
        <dbReference type="ChEBI" id="CHEBI:456216"/>
        <note>allosteric activator; ligand shared between dimeric partners</note>
    </ligand>
</feature>
<evidence type="ECO:0000256" key="5">
    <source>
        <dbReference type="ARBA" id="ARBA00022533"/>
    </source>
</evidence>
<dbReference type="EC" id="2.7.1.11" evidence="14"/>
<dbReference type="PIRSF" id="PIRSF000532">
    <property type="entry name" value="ATP_PFK_prok"/>
    <property type="match status" value="1"/>
</dbReference>
<organism evidence="16 17">
    <name type="scientific">Cyclobacterium xiamenense</name>
    <dbReference type="NCBI Taxonomy" id="1297121"/>
    <lineage>
        <taxon>Bacteria</taxon>
        <taxon>Pseudomonadati</taxon>
        <taxon>Bacteroidota</taxon>
        <taxon>Cytophagia</taxon>
        <taxon>Cytophagales</taxon>
        <taxon>Cyclobacteriaceae</taxon>
        <taxon>Cyclobacterium</taxon>
    </lineage>
</organism>
<name>A0A1H6YUX8_9BACT</name>
<evidence type="ECO:0000313" key="17">
    <source>
        <dbReference type="Proteomes" id="UP000199403"/>
    </source>
</evidence>
<dbReference type="InterPro" id="IPR012828">
    <property type="entry name" value="PFKA_ATP_prok"/>
</dbReference>
<dbReference type="PRINTS" id="PR00476">
    <property type="entry name" value="PHFRCTKINASE"/>
</dbReference>
<dbReference type="PANTHER" id="PTHR13697">
    <property type="entry name" value="PHOSPHOFRUCTOKINASE"/>
    <property type="match status" value="1"/>
</dbReference>
<feature type="binding site" description="in other chain" evidence="14">
    <location>
        <position position="237"/>
    </location>
    <ligand>
        <name>substrate</name>
        <note>ligand shared between dimeric partners</note>
    </ligand>
</feature>
<keyword evidence="12 14" id="KW-0324">Glycolysis</keyword>
<dbReference type="GO" id="GO:0005945">
    <property type="term" value="C:6-phosphofructokinase complex"/>
    <property type="evidence" value="ECO:0007669"/>
    <property type="project" value="TreeGrafter"/>
</dbReference>
<evidence type="ECO:0000256" key="3">
    <source>
        <dbReference type="ARBA" id="ARBA00004679"/>
    </source>
</evidence>
<evidence type="ECO:0000256" key="4">
    <source>
        <dbReference type="ARBA" id="ARBA00022490"/>
    </source>
</evidence>
<dbReference type="NCBIfam" id="TIGR02482">
    <property type="entry name" value="PFKA_ATP"/>
    <property type="match status" value="1"/>
</dbReference>
<keyword evidence="10 14" id="KW-0067">ATP-binding</keyword>
<dbReference type="InterPro" id="IPR035966">
    <property type="entry name" value="PKF_sf"/>
</dbReference>
<evidence type="ECO:0000256" key="2">
    <source>
        <dbReference type="ARBA" id="ARBA00004496"/>
    </source>
</evidence>
<dbReference type="GO" id="GO:0061621">
    <property type="term" value="P:canonical glycolysis"/>
    <property type="evidence" value="ECO:0007669"/>
    <property type="project" value="TreeGrafter"/>
</dbReference>
<evidence type="ECO:0000259" key="15">
    <source>
        <dbReference type="Pfam" id="PF00365"/>
    </source>
</evidence>
<dbReference type="PROSITE" id="PS00433">
    <property type="entry name" value="PHOSPHOFRUCTOKINASE"/>
    <property type="match status" value="1"/>
</dbReference>
<comment type="cofactor">
    <cofactor evidence="1 14">
        <name>Mg(2+)</name>
        <dbReference type="ChEBI" id="CHEBI:18420"/>
    </cofactor>
</comment>
<dbReference type="GO" id="GO:0016208">
    <property type="term" value="F:AMP binding"/>
    <property type="evidence" value="ECO:0007669"/>
    <property type="project" value="TreeGrafter"/>
</dbReference>
<comment type="catalytic activity">
    <reaction evidence="13 14">
        <text>beta-D-fructose 6-phosphate + ATP = beta-D-fructose 1,6-bisphosphate + ADP + H(+)</text>
        <dbReference type="Rhea" id="RHEA:16109"/>
        <dbReference type="ChEBI" id="CHEBI:15378"/>
        <dbReference type="ChEBI" id="CHEBI:30616"/>
        <dbReference type="ChEBI" id="CHEBI:32966"/>
        <dbReference type="ChEBI" id="CHEBI:57634"/>
        <dbReference type="ChEBI" id="CHEBI:456216"/>
        <dbReference type="EC" id="2.7.1.11"/>
    </reaction>
</comment>
<dbReference type="HAMAP" id="MF_00339">
    <property type="entry name" value="Phosphofructokinase_I_B1"/>
    <property type="match status" value="1"/>
</dbReference>
<comment type="similarity">
    <text evidence="14">Belongs to the phosphofructokinase type A (PFKA) family. ATP-dependent PFK group I subfamily. Prokaryotic clade 'B1' sub-subfamily.</text>
</comment>
<keyword evidence="7 14" id="KW-0479">Metal-binding</keyword>
<dbReference type="InterPro" id="IPR000023">
    <property type="entry name" value="Phosphofructokinase_dom"/>
</dbReference>
<keyword evidence="17" id="KW-1185">Reference proteome</keyword>
<feature type="binding site" evidence="14">
    <location>
        <begin position="87"/>
        <end position="88"/>
    </location>
    <ligand>
        <name>ATP</name>
        <dbReference type="ChEBI" id="CHEBI:30616"/>
    </ligand>
</feature>
<evidence type="ECO:0000256" key="1">
    <source>
        <dbReference type="ARBA" id="ARBA00001946"/>
    </source>
</evidence>
<proteinExistence type="inferred from homology"/>
<dbReference type="FunFam" id="3.40.50.450:FF:000001">
    <property type="entry name" value="ATP-dependent 6-phosphofructokinase"/>
    <property type="match status" value="1"/>
</dbReference>
<evidence type="ECO:0000256" key="14">
    <source>
        <dbReference type="HAMAP-Rule" id="MF_00339"/>
    </source>
</evidence>
<keyword evidence="4 14" id="KW-0963">Cytoplasm</keyword>
<comment type="subunit">
    <text evidence="14">Homotetramer.</text>
</comment>
<feature type="binding site" description="in other chain" evidence="14">
    <location>
        <begin position="185"/>
        <end position="187"/>
    </location>
    <ligand>
        <name>substrate</name>
        <note>ligand shared between dimeric partners</note>
    </ligand>
</feature>
<dbReference type="Gene3D" id="3.40.50.460">
    <property type="entry name" value="Phosphofructokinase domain"/>
    <property type="match status" value="1"/>
</dbReference>
<dbReference type="UniPathway" id="UPA00109">
    <property type="reaction ID" value="UER00182"/>
</dbReference>
<dbReference type="Pfam" id="PF00365">
    <property type="entry name" value="PFK"/>
    <property type="match status" value="1"/>
</dbReference>
<keyword evidence="5 14" id="KW-0021">Allosteric enzyme</keyword>
<dbReference type="EMBL" id="FNZH01000003">
    <property type="protein sequence ID" value="SEJ41132.1"/>
    <property type="molecule type" value="Genomic_DNA"/>
</dbReference>
<comment type="subcellular location">
    <subcellularLocation>
        <location evidence="2 14">Cytoplasm</location>
    </subcellularLocation>
</comment>
<feature type="binding site" evidence="14">
    <location>
        <begin position="117"/>
        <end position="120"/>
    </location>
    <ligand>
        <name>ATP</name>
        <dbReference type="ChEBI" id="CHEBI:30616"/>
    </ligand>
</feature>
<evidence type="ECO:0000256" key="12">
    <source>
        <dbReference type="ARBA" id="ARBA00023152"/>
    </source>
</evidence>
<dbReference type="GO" id="GO:0006002">
    <property type="term" value="P:fructose 6-phosphate metabolic process"/>
    <property type="evidence" value="ECO:0007669"/>
    <property type="project" value="UniProtKB-UniRule"/>
</dbReference>
<dbReference type="NCBIfam" id="NF002872">
    <property type="entry name" value="PRK03202.1"/>
    <property type="match status" value="1"/>
</dbReference>
<dbReference type="PANTHER" id="PTHR13697:SF4">
    <property type="entry name" value="ATP-DEPENDENT 6-PHOSPHOFRUCTOKINASE"/>
    <property type="match status" value="1"/>
</dbReference>
<comment type="function">
    <text evidence="14">Catalyzes the phosphorylation of D-fructose 6-phosphate to fructose 1,6-bisphosphate by ATP, the first committing step of glycolysis.</text>
</comment>
<evidence type="ECO:0000256" key="13">
    <source>
        <dbReference type="ARBA" id="ARBA00048070"/>
    </source>
</evidence>
<comment type="pathway">
    <text evidence="3 14">Carbohydrate degradation; glycolysis; D-glyceraldehyde 3-phosphate and glycerone phosphate from D-glucose: step 3/4.</text>
</comment>
<protein>
    <recommendedName>
        <fullName evidence="14">ATP-dependent 6-phosphofructokinase</fullName>
        <shortName evidence="14">ATP-PFK</shortName>
        <shortName evidence="14">Phosphofructokinase</shortName>
        <ecNumber evidence="14">2.7.1.11</ecNumber>
    </recommendedName>
    <alternativeName>
        <fullName evidence="14">Phosphohexokinase</fullName>
    </alternativeName>
</protein>
<evidence type="ECO:0000256" key="8">
    <source>
        <dbReference type="ARBA" id="ARBA00022741"/>
    </source>
</evidence>
<gene>
    <name evidence="14" type="primary">pfkA</name>
    <name evidence="16" type="ORF">SAMN05192553_103752</name>
</gene>
<accession>A0A1H6YUX8</accession>
<comment type="activity regulation">
    <text evidence="14">Allosterically activated by ADP and other diphosphonucleosides, and allosterically inhibited by phosphoenolpyruvate.</text>
</comment>
<evidence type="ECO:0000256" key="10">
    <source>
        <dbReference type="ARBA" id="ARBA00022840"/>
    </source>
</evidence>
<feature type="binding site" description="in other chain" evidence="14">
    <location>
        <begin position="269"/>
        <end position="272"/>
    </location>
    <ligand>
        <name>substrate</name>
        <note>ligand shared between dimeric partners</note>
    </ligand>
</feature>
<feature type="active site" description="Proton acceptor" evidence="14">
    <location>
        <position position="143"/>
    </location>
</feature>
<dbReference type="GO" id="GO:0030388">
    <property type="term" value="P:fructose 1,6-bisphosphate metabolic process"/>
    <property type="evidence" value="ECO:0007669"/>
    <property type="project" value="TreeGrafter"/>
</dbReference>
<evidence type="ECO:0000256" key="11">
    <source>
        <dbReference type="ARBA" id="ARBA00022842"/>
    </source>
</evidence>
<feature type="binding site" evidence="14">
    <location>
        <position position="118"/>
    </location>
    <ligand>
        <name>Mg(2+)</name>
        <dbReference type="ChEBI" id="CHEBI:18420"/>
        <note>catalytic</note>
    </ligand>
</feature>
<dbReference type="GO" id="GO:0070095">
    <property type="term" value="F:fructose-6-phosphate binding"/>
    <property type="evidence" value="ECO:0007669"/>
    <property type="project" value="TreeGrafter"/>
</dbReference>
<evidence type="ECO:0000256" key="7">
    <source>
        <dbReference type="ARBA" id="ARBA00022723"/>
    </source>
</evidence>
<dbReference type="SUPFAM" id="SSF53784">
    <property type="entry name" value="Phosphofructokinase"/>
    <property type="match status" value="1"/>
</dbReference>
<keyword evidence="6 14" id="KW-0808">Transferase</keyword>
<dbReference type="GO" id="GO:0042802">
    <property type="term" value="F:identical protein binding"/>
    <property type="evidence" value="ECO:0007669"/>
    <property type="project" value="TreeGrafter"/>
</dbReference>
<feature type="binding site" description="in other chain" evidence="14">
    <location>
        <position position="226"/>
    </location>
    <ligand>
        <name>ADP</name>
        <dbReference type="ChEBI" id="CHEBI:456216"/>
        <note>allosteric activator; ligand shared between dimeric partners</note>
    </ligand>
</feature>
<keyword evidence="8 14" id="KW-0547">Nucleotide-binding</keyword>
<keyword evidence="9 14" id="KW-0418">Kinase</keyword>
<dbReference type="GO" id="GO:0048029">
    <property type="term" value="F:monosaccharide binding"/>
    <property type="evidence" value="ECO:0007669"/>
    <property type="project" value="TreeGrafter"/>
</dbReference>
<dbReference type="GO" id="GO:0005524">
    <property type="term" value="F:ATP binding"/>
    <property type="evidence" value="ECO:0007669"/>
    <property type="project" value="UniProtKB-UniRule"/>
</dbReference>
<feature type="binding site" description="in other chain" evidence="14">
    <location>
        <begin position="228"/>
        <end position="230"/>
    </location>
    <ligand>
        <name>ADP</name>
        <dbReference type="ChEBI" id="CHEBI:456216"/>
        <note>allosteric activator; ligand shared between dimeric partners</note>
    </ligand>
</feature>
<feature type="binding site" evidence="14">
    <location>
        <position position="263"/>
    </location>
    <ligand>
        <name>substrate</name>
        <note>ligand shared between dimeric partners</note>
    </ligand>
</feature>
<dbReference type="GO" id="GO:0003872">
    <property type="term" value="F:6-phosphofructokinase activity"/>
    <property type="evidence" value="ECO:0007669"/>
    <property type="project" value="UniProtKB-UniRule"/>
</dbReference>
<keyword evidence="11 14" id="KW-0460">Magnesium</keyword>
<feature type="binding site" evidence="14">
    <location>
        <position position="178"/>
    </location>
    <ligand>
        <name>substrate</name>
        <note>ligand shared between dimeric partners</note>
    </ligand>
</feature>
<reference evidence="17" key="1">
    <citation type="submission" date="2016-10" db="EMBL/GenBank/DDBJ databases">
        <authorList>
            <person name="Varghese N."/>
            <person name="Submissions S."/>
        </authorList>
    </citation>
    <scope>NUCLEOTIDE SEQUENCE [LARGE SCALE GENOMIC DNA]</scope>
    <source>
        <strain evidence="17">IBRC-M 10761</strain>
    </source>
</reference>
<dbReference type="GO" id="GO:0046872">
    <property type="term" value="F:metal ion binding"/>
    <property type="evidence" value="ECO:0007669"/>
    <property type="project" value="UniProtKB-KW"/>
</dbReference>
<comment type="caution">
    <text evidence="14">Lacks conserved residue(s) required for the propagation of feature annotation.</text>
</comment>